<dbReference type="PROSITE" id="PS50111">
    <property type="entry name" value="CHEMOTAXIS_TRANSDUC_2"/>
    <property type="match status" value="1"/>
</dbReference>
<dbReference type="PRINTS" id="PR00260">
    <property type="entry name" value="CHEMTRNSDUCR"/>
</dbReference>
<dbReference type="Proteomes" id="UP000287563">
    <property type="component" value="Unassembled WGS sequence"/>
</dbReference>
<comment type="caution">
    <text evidence="11">The sequence shown here is derived from an EMBL/GenBank/DDBJ whole genome shotgun (WGS) entry which is preliminary data.</text>
</comment>
<dbReference type="GO" id="GO:0016020">
    <property type="term" value="C:membrane"/>
    <property type="evidence" value="ECO:0007669"/>
    <property type="project" value="UniProtKB-SubCell"/>
</dbReference>
<feature type="transmembrane region" description="Helical" evidence="8">
    <location>
        <begin position="20"/>
        <end position="42"/>
    </location>
</feature>
<evidence type="ECO:0000256" key="7">
    <source>
        <dbReference type="PROSITE-ProRule" id="PRU00284"/>
    </source>
</evidence>
<feature type="domain" description="HAMP" evidence="10">
    <location>
        <begin position="203"/>
        <end position="256"/>
    </location>
</feature>
<keyword evidence="4 8" id="KW-0472">Membrane</keyword>
<proteinExistence type="inferred from homology"/>
<dbReference type="FunFam" id="1.10.287.950:FF:000001">
    <property type="entry name" value="Methyl-accepting chemotaxis sensory transducer"/>
    <property type="match status" value="1"/>
</dbReference>
<dbReference type="GO" id="GO:0006935">
    <property type="term" value="P:chemotaxis"/>
    <property type="evidence" value="ECO:0007669"/>
    <property type="project" value="InterPro"/>
</dbReference>
<dbReference type="PROSITE" id="PS50885">
    <property type="entry name" value="HAMP"/>
    <property type="match status" value="1"/>
</dbReference>
<comment type="similarity">
    <text evidence="6">Belongs to the methyl-accepting chemotaxis (MCP) protein family.</text>
</comment>
<dbReference type="CDD" id="cd06225">
    <property type="entry name" value="HAMP"/>
    <property type="match status" value="1"/>
</dbReference>
<dbReference type="InterPro" id="IPR004090">
    <property type="entry name" value="Chemotax_Me-accpt_rcpt"/>
</dbReference>
<gene>
    <name evidence="11" type="ORF">EDI28_17850</name>
</gene>
<feature type="transmembrane region" description="Helical" evidence="8">
    <location>
        <begin position="182"/>
        <end position="201"/>
    </location>
</feature>
<evidence type="ECO:0000256" key="1">
    <source>
        <dbReference type="ARBA" id="ARBA00004141"/>
    </source>
</evidence>
<evidence type="ECO:0000256" key="4">
    <source>
        <dbReference type="ARBA" id="ARBA00023136"/>
    </source>
</evidence>
<organism evidence="11 12">
    <name type="scientific">Photobacterium chitinilyticum</name>
    <dbReference type="NCBI Taxonomy" id="2485123"/>
    <lineage>
        <taxon>Bacteria</taxon>
        <taxon>Pseudomonadati</taxon>
        <taxon>Pseudomonadota</taxon>
        <taxon>Gammaproteobacteria</taxon>
        <taxon>Vibrionales</taxon>
        <taxon>Vibrionaceae</taxon>
        <taxon>Photobacterium</taxon>
    </lineage>
</organism>
<name>A0A444JME4_9GAMM</name>
<evidence type="ECO:0000259" key="10">
    <source>
        <dbReference type="PROSITE" id="PS50885"/>
    </source>
</evidence>
<dbReference type="GO" id="GO:0007165">
    <property type="term" value="P:signal transduction"/>
    <property type="evidence" value="ECO:0007669"/>
    <property type="project" value="UniProtKB-KW"/>
</dbReference>
<evidence type="ECO:0000256" key="3">
    <source>
        <dbReference type="ARBA" id="ARBA00022989"/>
    </source>
</evidence>
<dbReference type="PANTHER" id="PTHR32089">
    <property type="entry name" value="METHYL-ACCEPTING CHEMOTAXIS PROTEIN MCPB"/>
    <property type="match status" value="1"/>
</dbReference>
<dbReference type="Pfam" id="PF13675">
    <property type="entry name" value="PilJ"/>
    <property type="match status" value="1"/>
</dbReference>
<dbReference type="CDD" id="cd11386">
    <property type="entry name" value="MCP_signal"/>
    <property type="match status" value="1"/>
</dbReference>
<evidence type="ECO:0000256" key="5">
    <source>
        <dbReference type="ARBA" id="ARBA00023224"/>
    </source>
</evidence>
<dbReference type="InterPro" id="IPR004089">
    <property type="entry name" value="MCPsignal_dom"/>
</dbReference>
<accession>A0A444JME4</accession>
<protein>
    <submittedName>
        <fullName evidence="11">HAMP domain-containing protein</fullName>
    </submittedName>
</protein>
<dbReference type="Pfam" id="PF00015">
    <property type="entry name" value="MCPsignal"/>
    <property type="match status" value="1"/>
</dbReference>
<dbReference type="GO" id="GO:0004888">
    <property type="term" value="F:transmembrane signaling receptor activity"/>
    <property type="evidence" value="ECO:0007669"/>
    <property type="project" value="InterPro"/>
</dbReference>
<dbReference type="PANTHER" id="PTHR32089:SF112">
    <property type="entry name" value="LYSOZYME-LIKE PROTEIN-RELATED"/>
    <property type="match status" value="1"/>
</dbReference>
<evidence type="ECO:0000256" key="6">
    <source>
        <dbReference type="ARBA" id="ARBA00029447"/>
    </source>
</evidence>
<sequence>MKIIRKLLQTIGLKSIQAQLLLLSVILVLSGFSAMGIIYYGMEADAATINVAGRQRMLSQRVAKEALLVQAGMEQEAGVNKTVELFESSMQMLRNGDPEHGIAPPMTSEIEAQLSKVNELWGEYRAGIQKLLTADTNLRSEENVGQIRELYQRSPIILKEMNTAVKMMETASNANVTVNMKISLGLILTLMLLSGILYLYVNQYLMKPLLPLREALQMFAKGDLTKPLPSDDSGDEIGALYTDYNEARWEFASMLGSVVKSSEQLSVSSLQLKKAATENASGMQQQYQEIELISTAMNEISATIQEVASSSANASEYTNRAEQEANRGRGVMREAATTIDELNQQVQSVGTVINTLNADSMGINKVLDVINDIAEQTNLLALNAAIEAARAGEAGRGFAVVADEVRGLAARTANSTSEIQQMVVKLQTQAHQAVEVISTGQEQAASGVEHMKQADEALERIVEAVEAINEMNAHIATATREESDVADDMNQRIVHVADTSHKTRDNATNNQELADHLSDVGEQLSHYTERFHI</sequence>
<dbReference type="AlphaFoldDB" id="A0A444JME4"/>
<evidence type="ECO:0000313" key="12">
    <source>
        <dbReference type="Proteomes" id="UP000287563"/>
    </source>
</evidence>
<evidence type="ECO:0000313" key="11">
    <source>
        <dbReference type="EMBL" id="RWX54098.1"/>
    </source>
</evidence>
<keyword evidence="3 8" id="KW-1133">Transmembrane helix</keyword>
<reference evidence="11 12" key="1">
    <citation type="submission" date="2018-11" db="EMBL/GenBank/DDBJ databases">
        <title>Photobacterium sp. BEI247 sp. nov., a marine bacterium isolated from Yongle Blue Hole in the South China Sea.</title>
        <authorList>
            <person name="Wang X."/>
        </authorList>
    </citation>
    <scope>NUCLEOTIDE SEQUENCE [LARGE SCALE GENOMIC DNA]</scope>
    <source>
        <strain evidence="12">BEI247</strain>
    </source>
</reference>
<dbReference type="EMBL" id="RJLM01000008">
    <property type="protein sequence ID" value="RWX54098.1"/>
    <property type="molecule type" value="Genomic_DNA"/>
</dbReference>
<dbReference type="Pfam" id="PF00672">
    <property type="entry name" value="HAMP"/>
    <property type="match status" value="1"/>
</dbReference>
<evidence type="ECO:0000256" key="2">
    <source>
        <dbReference type="ARBA" id="ARBA00022692"/>
    </source>
</evidence>
<comment type="subcellular location">
    <subcellularLocation>
        <location evidence="1">Membrane</location>
        <topology evidence="1">Multi-pass membrane protein</topology>
    </subcellularLocation>
</comment>
<dbReference type="SMART" id="SM00304">
    <property type="entry name" value="HAMP"/>
    <property type="match status" value="1"/>
</dbReference>
<keyword evidence="12" id="KW-1185">Reference proteome</keyword>
<evidence type="ECO:0000256" key="8">
    <source>
        <dbReference type="SAM" id="Phobius"/>
    </source>
</evidence>
<dbReference type="RefSeq" id="WP_128785222.1">
    <property type="nucleotide sequence ID" value="NZ_JAKJSG010000051.1"/>
</dbReference>
<dbReference type="SUPFAM" id="SSF58104">
    <property type="entry name" value="Methyl-accepting chemotaxis protein (MCP) signaling domain"/>
    <property type="match status" value="1"/>
</dbReference>
<feature type="domain" description="Methyl-accepting transducer" evidence="9">
    <location>
        <begin position="261"/>
        <end position="497"/>
    </location>
</feature>
<dbReference type="InterPro" id="IPR003660">
    <property type="entry name" value="HAMP_dom"/>
</dbReference>
<evidence type="ECO:0000259" key="9">
    <source>
        <dbReference type="PROSITE" id="PS50111"/>
    </source>
</evidence>
<dbReference type="SMART" id="SM00283">
    <property type="entry name" value="MA"/>
    <property type="match status" value="1"/>
</dbReference>
<keyword evidence="5 7" id="KW-0807">Transducer</keyword>
<keyword evidence="2 8" id="KW-0812">Transmembrane</keyword>
<dbReference type="OrthoDB" id="2489132at2"/>
<dbReference type="InterPro" id="IPR029095">
    <property type="entry name" value="NarX-like_N"/>
</dbReference>
<dbReference type="Gene3D" id="1.10.287.950">
    <property type="entry name" value="Methyl-accepting chemotaxis protein"/>
    <property type="match status" value="1"/>
</dbReference>